<dbReference type="Pfam" id="PF13730">
    <property type="entry name" value="HTH_36"/>
    <property type="match status" value="1"/>
</dbReference>
<feature type="compositionally biased region" description="Polar residues" evidence="1">
    <location>
        <begin position="148"/>
        <end position="171"/>
    </location>
</feature>
<evidence type="ECO:0000256" key="1">
    <source>
        <dbReference type="SAM" id="MobiDB-lite"/>
    </source>
</evidence>
<dbReference type="EMBL" id="JAUFPN010000286">
    <property type="protein sequence ID" value="MDN3568545.1"/>
    <property type="molecule type" value="Genomic_DNA"/>
</dbReference>
<evidence type="ECO:0000313" key="3">
    <source>
        <dbReference type="Proteomes" id="UP001529369"/>
    </source>
</evidence>
<feature type="region of interest" description="Disordered" evidence="1">
    <location>
        <begin position="148"/>
        <end position="181"/>
    </location>
</feature>
<dbReference type="Proteomes" id="UP001529369">
    <property type="component" value="Unassembled WGS sequence"/>
</dbReference>
<sequence length="181" mass="20673">MRSILRSRRPKVFQDGPGKPLDRNAKFRIQTFARAWTAKHRQPGQHRGPLTRAAFEVLQALLWGFHNAHTGRCFPGYEAIATRAKCARSTVHVTIKVLESAGILTWVNRIVRVKKRELDLFGRPVWRWRILRTSNAYVFNDPISALAQPNSSKSENRSGTQNQESYRSSLPHTVRASLDNS</sequence>
<protein>
    <submittedName>
        <fullName evidence="2">Helix-turn-helix domain-containing protein</fullName>
    </submittedName>
</protein>
<proteinExistence type="predicted"/>
<feature type="region of interest" description="Disordered" evidence="1">
    <location>
        <begin position="1"/>
        <end position="22"/>
    </location>
</feature>
<evidence type="ECO:0000313" key="2">
    <source>
        <dbReference type="EMBL" id="MDN3568545.1"/>
    </source>
</evidence>
<organism evidence="2 3">
    <name type="scientific">Paeniroseomonas aquatica</name>
    <dbReference type="NCBI Taxonomy" id="373043"/>
    <lineage>
        <taxon>Bacteria</taxon>
        <taxon>Pseudomonadati</taxon>
        <taxon>Pseudomonadota</taxon>
        <taxon>Alphaproteobacteria</taxon>
        <taxon>Acetobacterales</taxon>
        <taxon>Acetobacteraceae</taxon>
        <taxon>Paeniroseomonas</taxon>
    </lineage>
</organism>
<gene>
    <name evidence="2" type="ORF">QWZ14_29565</name>
</gene>
<comment type="caution">
    <text evidence="2">The sequence shown here is derived from an EMBL/GenBank/DDBJ whole genome shotgun (WGS) entry which is preliminary data.</text>
</comment>
<name>A0ABT8AFP2_9PROT</name>
<dbReference type="RefSeq" id="WP_290320656.1">
    <property type="nucleotide sequence ID" value="NZ_JAUFPN010000286.1"/>
</dbReference>
<accession>A0ABT8AFP2</accession>
<reference evidence="3" key="1">
    <citation type="journal article" date="2019" name="Int. J. Syst. Evol. Microbiol.">
        <title>The Global Catalogue of Microorganisms (GCM) 10K type strain sequencing project: providing services to taxonomists for standard genome sequencing and annotation.</title>
        <authorList>
            <consortium name="The Broad Institute Genomics Platform"/>
            <consortium name="The Broad Institute Genome Sequencing Center for Infectious Disease"/>
            <person name="Wu L."/>
            <person name="Ma J."/>
        </authorList>
    </citation>
    <scope>NUCLEOTIDE SEQUENCE [LARGE SCALE GENOMIC DNA]</scope>
    <source>
        <strain evidence="3">CECT 7131</strain>
    </source>
</reference>
<keyword evidence="3" id="KW-1185">Reference proteome</keyword>
<feature type="compositionally biased region" description="Basic residues" evidence="1">
    <location>
        <begin position="1"/>
        <end position="11"/>
    </location>
</feature>